<dbReference type="Proteomes" id="UP000001847">
    <property type="component" value="Chromosome I"/>
</dbReference>
<protein>
    <submittedName>
        <fullName evidence="2">Uncharacterized protein</fullName>
    </submittedName>
</protein>
<sequence>MRLLFIVLIPSFIMLIINYFLKESYKIDYLNTFTGVLIGGLITFYTTSTFEGLKYRLNEKNNYLKQMAKMDLILNNNLKSLIHNHGSFEHFNENLQLPVIQELYIYPFLLDSTDFLSIGDLEVIKKIANCLIYFEHVSINMNHLKYFNSKILPMLEEALKSNNVERAKSIQNELENRSSSIRIIIKDSIKNAHKEAIETISLIQTKSKRVTISRKEYFIFGEISKVYEKDMDLEYFNERKSVLQETYKLI</sequence>
<dbReference type="AlphaFoldDB" id="B0ST73"/>
<dbReference type="OrthoDB" id="9983460at2"/>
<feature type="transmembrane region" description="Helical" evidence="1">
    <location>
        <begin position="33"/>
        <end position="53"/>
    </location>
</feature>
<accession>B0ST73</accession>
<feature type="transmembrane region" description="Helical" evidence="1">
    <location>
        <begin position="5"/>
        <end position="21"/>
    </location>
</feature>
<reference evidence="2 3" key="1">
    <citation type="journal article" date="2008" name="PLoS ONE">
        <title>Genome sequence of the saprophyte Leptospira biflexa provides insights into the evolution of Leptospira and the pathogenesis of leptospirosis.</title>
        <authorList>
            <person name="Picardeau M."/>
            <person name="Bulach D.M."/>
            <person name="Bouchier C."/>
            <person name="Zuerner R.L."/>
            <person name="Zidane N."/>
            <person name="Wilson P.J."/>
            <person name="Creno S."/>
            <person name="Kuczek E.S."/>
            <person name="Bommezzadri S."/>
            <person name="Davis J.C."/>
            <person name="McGrath A."/>
            <person name="Johnson M.J."/>
            <person name="Boursaux-Eude C."/>
            <person name="Seemann T."/>
            <person name="Rouy Z."/>
            <person name="Coppel R.L."/>
            <person name="Rood J.I."/>
            <person name="Lajus A."/>
            <person name="Davies J.K."/>
            <person name="Medigue C."/>
            <person name="Adler B."/>
        </authorList>
    </citation>
    <scope>NUCLEOTIDE SEQUENCE [LARGE SCALE GENOMIC DNA]</scope>
    <source>
        <strain evidence="3">Patoc 1 / ATCC 23582 / Paris</strain>
    </source>
</reference>
<name>B0ST73_LEPBP</name>
<dbReference type="EMBL" id="CP000786">
    <property type="protein sequence ID" value="ABZ98313.1"/>
    <property type="molecule type" value="Genomic_DNA"/>
</dbReference>
<gene>
    <name evidence="2" type="ordered locus">LEPBI_I2215</name>
</gene>
<evidence type="ECO:0000313" key="2">
    <source>
        <dbReference type="EMBL" id="ABZ98313.1"/>
    </source>
</evidence>
<keyword evidence="3" id="KW-1185">Reference proteome</keyword>
<dbReference type="RefSeq" id="WP_012389181.1">
    <property type="nucleotide sequence ID" value="NC_010602.1"/>
</dbReference>
<dbReference type="BioCyc" id="LBIF456481:LEPBI_RS10925-MONOMER"/>
<evidence type="ECO:0000256" key="1">
    <source>
        <dbReference type="SAM" id="Phobius"/>
    </source>
</evidence>
<keyword evidence="1" id="KW-1133">Transmembrane helix</keyword>
<dbReference type="STRING" id="456481.LEPBI_I2215"/>
<keyword evidence="1" id="KW-0472">Membrane</keyword>
<dbReference type="HOGENOM" id="CLU_1110354_0_0_12"/>
<organism evidence="2 3">
    <name type="scientific">Leptospira biflexa serovar Patoc (strain Patoc 1 / ATCC 23582 / Paris)</name>
    <dbReference type="NCBI Taxonomy" id="456481"/>
    <lineage>
        <taxon>Bacteria</taxon>
        <taxon>Pseudomonadati</taxon>
        <taxon>Spirochaetota</taxon>
        <taxon>Spirochaetia</taxon>
        <taxon>Leptospirales</taxon>
        <taxon>Leptospiraceae</taxon>
        <taxon>Leptospira</taxon>
    </lineage>
</organism>
<evidence type="ECO:0000313" key="3">
    <source>
        <dbReference type="Proteomes" id="UP000001847"/>
    </source>
</evidence>
<proteinExistence type="predicted"/>
<keyword evidence="1" id="KW-0812">Transmembrane</keyword>
<dbReference type="KEGG" id="lbi:LEPBI_I2215"/>